<accession>A0AAJ0H7D7</accession>
<comment type="caution">
    <text evidence="3">The sequence shown here is derived from an EMBL/GenBank/DDBJ whole genome shotgun (WGS) entry which is preliminary data.</text>
</comment>
<evidence type="ECO:0000259" key="2">
    <source>
        <dbReference type="Pfam" id="PF06985"/>
    </source>
</evidence>
<gene>
    <name evidence="3" type="ORF">B0T25DRAFT_586081</name>
</gene>
<sequence length="742" mass="83289">MVCKKCAALPEAFGYGFDGNLDGGRLDPDPSALKSHRQVRHHTTYADLDNSARSGCTVCMLFKKALLKAYVQGLHVSVKEVKRLHRRCDRRLQVSRAEGTQPLTAFFVWLDYFKITVPIYLPNDEGFVGLVFARCFLQEREDGSISNSGPPSDITAHVWLSSRPDGAPAREWGVLGRDPTTTVDFSLARGWIHDCLNNHEECTKTTDSLLPSRVLDLGSADGLNLRLLVNERGEHRGSYATLSHCWGTSQPLKLLKANYSEFRGRIRYQELPRTFQDAVVATRSLGLRYLWIDSLCIIQDSDVDWEEQCAKMAHIYKSSFVTLSAPEASDNRDGFLCDRRAPLFSTTVQFSTGKISCSISLSLLNHTNRRLYNTRSAWSFLREPDTSPLSERAWVMQEALLSGRVLSFTADQMYMECRKFARTDRLHHPVAGWAKRKRTYRRHNFSLRSLSELTDIRRSHESWRDLVSHYATLELTKGTDKLPALSGLASEVHQATGDQYLAGLWLEDLPWGLIWKSTFVPSLPLDSPYVAPSWSWASAGKASIDWSKDFVAESDGFFPDENEPQLCVTAVGITPSGQDPFGMVKEGSYLEVLGKTLPPGCLDIDEPLGSWQVSLDMYESGVQHGALGSFYWDNEAYILGAKRGVFGYWLLLLGFDNLGGGAALALEPVSGQPRTFRRVGLVEGRERSRIADTTGRITEPDDRDTSDWESLTDGMSDADDVDGFQTFEDLFRDLEPRTIRLV</sequence>
<keyword evidence="4" id="KW-1185">Reference proteome</keyword>
<protein>
    <submittedName>
        <fullName evidence="3">Heterokaryon incompatibility protein-domain-containing protein</fullName>
    </submittedName>
</protein>
<dbReference type="PANTHER" id="PTHR33112:SF16">
    <property type="entry name" value="HETEROKARYON INCOMPATIBILITY DOMAIN-CONTAINING PROTEIN"/>
    <property type="match status" value="1"/>
</dbReference>
<organism evidence="3 4">
    <name type="scientific">Lasiosphaeria hispida</name>
    <dbReference type="NCBI Taxonomy" id="260671"/>
    <lineage>
        <taxon>Eukaryota</taxon>
        <taxon>Fungi</taxon>
        <taxon>Dikarya</taxon>
        <taxon>Ascomycota</taxon>
        <taxon>Pezizomycotina</taxon>
        <taxon>Sordariomycetes</taxon>
        <taxon>Sordariomycetidae</taxon>
        <taxon>Sordariales</taxon>
        <taxon>Lasiosphaeriaceae</taxon>
        <taxon>Lasiosphaeria</taxon>
    </lineage>
</organism>
<dbReference type="InterPro" id="IPR010730">
    <property type="entry name" value="HET"/>
</dbReference>
<reference evidence="3" key="1">
    <citation type="journal article" date="2023" name="Mol. Phylogenet. Evol.">
        <title>Genome-scale phylogeny and comparative genomics of the fungal order Sordariales.</title>
        <authorList>
            <person name="Hensen N."/>
            <person name="Bonometti L."/>
            <person name="Westerberg I."/>
            <person name="Brannstrom I.O."/>
            <person name="Guillou S."/>
            <person name="Cros-Aarteil S."/>
            <person name="Calhoun S."/>
            <person name="Haridas S."/>
            <person name="Kuo A."/>
            <person name="Mondo S."/>
            <person name="Pangilinan J."/>
            <person name="Riley R."/>
            <person name="LaButti K."/>
            <person name="Andreopoulos B."/>
            <person name="Lipzen A."/>
            <person name="Chen C."/>
            <person name="Yan M."/>
            <person name="Daum C."/>
            <person name="Ng V."/>
            <person name="Clum A."/>
            <person name="Steindorff A."/>
            <person name="Ohm R.A."/>
            <person name="Martin F."/>
            <person name="Silar P."/>
            <person name="Natvig D.O."/>
            <person name="Lalanne C."/>
            <person name="Gautier V."/>
            <person name="Ament-Velasquez S.L."/>
            <person name="Kruys A."/>
            <person name="Hutchinson M.I."/>
            <person name="Powell A.J."/>
            <person name="Barry K."/>
            <person name="Miller A.N."/>
            <person name="Grigoriev I.V."/>
            <person name="Debuchy R."/>
            <person name="Gladieux P."/>
            <person name="Hiltunen Thoren M."/>
            <person name="Johannesson H."/>
        </authorList>
    </citation>
    <scope>NUCLEOTIDE SEQUENCE</scope>
    <source>
        <strain evidence="3">CBS 955.72</strain>
    </source>
</reference>
<name>A0AAJ0H7D7_9PEZI</name>
<feature type="region of interest" description="Disordered" evidence="1">
    <location>
        <begin position="695"/>
        <end position="717"/>
    </location>
</feature>
<dbReference type="AlphaFoldDB" id="A0AAJ0H7D7"/>
<evidence type="ECO:0000313" key="3">
    <source>
        <dbReference type="EMBL" id="KAK3342020.1"/>
    </source>
</evidence>
<dbReference type="Proteomes" id="UP001275084">
    <property type="component" value="Unassembled WGS sequence"/>
</dbReference>
<dbReference type="EMBL" id="JAUIQD010000008">
    <property type="protein sequence ID" value="KAK3342020.1"/>
    <property type="molecule type" value="Genomic_DNA"/>
</dbReference>
<dbReference type="PANTHER" id="PTHR33112">
    <property type="entry name" value="DOMAIN PROTEIN, PUTATIVE-RELATED"/>
    <property type="match status" value="1"/>
</dbReference>
<feature type="domain" description="Heterokaryon incompatibility" evidence="2">
    <location>
        <begin position="239"/>
        <end position="398"/>
    </location>
</feature>
<evidence type="ECO:0000313" key="4">
    <source>
        <dbReference type="Proteomes" id="UP001275084"/>
    </source>
</evidence>
<proteinExistence type="predicted"/>
<evidence type="ECO:0000256" key="1">
    <source>
        <dbReference type="SAM" id="MobiDB-lite"/>
    </source>
</evidence>
<reference evidence="3" key="2">
    <citation type="submission" date="2023-06" db="EMBL/GenBank/DDBJ databases">
        <authorList>
            <consortium name="Lawrence Berkeley National Laboratory"/>
            <person name="Haridas S."/>
            <person name="Hensen N."/>
            <person name="Bonometti L."/>
            <person name="Westerberg I."/>
            <person name="Brannstrom I.O."/>
            <person name="Guillou S."/>
            <person name="Cros-Aarteil S."/>
            <person name="Calhoun S."/>
            <person name="Kuo A."/>
            <person name="Mondo S."/>
            <person name="Pangilinan J."/>
            <person name="Riley R."/>
            <person name="Labutti K."/>
            <person name="Andreopoulos B."/>
            <person name="Lipzen A."/>
            <person name="Chen C."/>
            <person name="Yanf M."/>
            <person name="Daum C."/>
            <person name="Ng V."/>
            <person name="Clum A."/>
            <person name="Steindorff A."/>
            <person name="Ohm R."/>
            <person name="Martin F."/>
            <person name="Silar P."/>
            <person name="Natvig D."/>
            <person name="Lalanne C."/>
            <person name="Gautier V."/>
            <person name="Ament-Velasquez S.L."/>
            <person name="Kruys A."/>
            <person name="Hutchinson M.I."/>
            <person name="Powell A.J."/>
            <person name="Barry K."/>
            <person name="Miller A.N."/>
            <person name="Grigoriev I.V."/>
            <person name="Debuchy R."/>
            <person name="Gladieux P."/>
            <person name="Thoren M.H."/>
            <person name="Johannesson H."/>
        </authorList>
    </citation>
    <scope>NUCLEOTIDE SEQUENCE</scope>
    <source>
        <strain evidence="3">CBS 955.72</strain>
    </source>
</reference>
<dbReference type="Pfam" id="PF06985">
    <property type="entry name" value="HET"/>
    <property type="match status" value="1"/>
</dbReference>